<name>A0ABQ0GQ12_9PEZI</name>
<reference evidence="5 6" key="1">
    <citation type="submission" date="2024-09" db="EMBL/GenBank/DDBJ databases">
        <title>Itraconazole resistance in Madurella fahalii resulting from another homologue of gene encoding cytochrome P450 14-alpha sterol demethylase (CYP51).</title>
        <authorList>
            <person name="Yoshioka I."/>
            <person name="Fahal A.H."/>
            <person name="Kaneko S."/>
            <person name="Yaguchi T."/>
        </authorList>
    </citation>
    <scope>NUCLEOTIDE SEQUENCE [LARGE SCALE GENOMIC DNA]</scope>
    <source>
        <strain evidence="5 6">IFM 68171</strain>
    </source>
</reference>
<dbReference type="Proteomes" id="UP001628179">
    <property type="component" value="Unassembled WGS sequence"/>
</dbReference>
<comment type="catalytic activity">
    <reaction evidence="3">
        <text>L-seryl-[protein] + ATP = O-phospho-L-seryl-[protein] + ADP + H(+)</text>
        <dbReference type="Rhea" id="RHEA:17989"/>
        <dbReference type="Rhea" id="RHEA-COMP:9863"/>
        <dbReference type="Rhea" id="RHEA-COMP:11604"/>
        <dbReference type="ChEBI" id="CHEBI:15378"/>
        <dbReference type="ChEBI" id="CHEBI:29999"/>
        <dbReference type="ChEBI" id="CHEBI:30616"/>
        <dbReference type="ChEBI" id="CHEBI:83421"/>
        <dbReference type="ChEBI" id="CHEBI:456216"/>
        <dbReference type="EC" id="2.7.11.1"/>
    </reaction>
</comment>
<sequence>MDPQFRFFTTIRISPDSYQVDVFDADQRRWFSVTKELDALERKSFWDVDPLEENEDYDKAANDAEEKAKNLFAEHADRLAPEITGLKVDSSGKVVTPVVDPSQFPDFGIHYPSLQEYELPAGIPTVLRSELTELSRISGNVDRVSFGDSSKVFKYDSSPNRFVLWDEIQCHARLPRHRNIIPVERLVVDEISGTRVVGFLTPFISGVGLNTEWKNRPFKLKYFQQLMKAAAGDWRLNLKYGIVHQDVALRNLIIDTATDDLVLIDFGEAARIGAKKERETRNDVKGVILALHEAITRDPCYNPSYLHLLDETPLVAEPKKWIKHRDVELDPGLTPQDYYDELMRWVAARRGRDTAKAPALPIIWPSTPLPPPGGRYSFNQQKQTGTGDVKKSSGSAADEAPVGGSSGKHKKRGGGEAKGSGMAMKKPSRAPVPDDNGSGAAGEAPISGASGKAPKRKKHGGDDAKGSGRVAKKRSRVPVPNENARSEYLRKLRPRKPGVSMK</sequence>
<dbReference type="EMBL" id="BAAFSV010000005">
    <property type="protein sequence ID" value="GAB1319794.1"/>
    <property type="molecule type" value="Genomic_DNA"/>
</dbReference>
<evidence type="ECO:0000256" key="4">
    <source>
        <dbReference type="SAM" id="MobiDB-lite"/>
    </source>
</evidence>
<evidence type="ECO:0000256" key="3">
    <source>
        <dbReference type="ARBA" id="ARBA00048679"/>
    </source>
</evidence>
<dbReference type="SUPFAM" id="SSF56112">
    <property type="entry name" value="Protein kinase-like (PK-like)"/>
    <property type="match status" value="1"/>
</dbReference>
<feature type="region of interest" description="Disordered" evidence="4">
    <location>
        <begin position="359"/>
        <end position="502"/>
    </location>
</feature>
<organism evidence="5 6">
    <name type="scientific">Madurella fahalii</name>
    <dbReference type="NCBI Taxonomy" id="1157608"/>
    <lineage>
        <taxon>Eukaryota</taxon>
        <taxon>Fungi</taxon>
        <taxon>Dikarya</taxon>
        <taxon>Ascomycota</taxon>
        <taxon>Pezizomycotina</taxon>
        <taxon>Sordariomycetes</taxon>
        <taxon>Sordariomycetidae</taxon>
        <taxon>Sordariales</taxon>
        <taxon>Sordariales incertae sedis</taxon>
        <taxon>Madurella</taxon>
    </lineage>
</organism>
<protein>
    <recommendedName>
        <fullName evidence="1">non-specific serine/threonine protein kinase</fullName>
        <ecNumber evidence="1">2.7.11.1</ecNumber>
    </recommendedName>
</protein>
<dbReference type="RefSeq" id="XP_070921524.1">
    <property type="nucleotide sequence ID" value="XM_071065423.1"/>
</dbReference>
<dbReference type="Gene3D" id="1.10.510.10">
    <property type="entry name" value="Transferase(Phosphotransferase) domain 1"/>
    <property type="match status" value="1"/>
</dbReference>
<keyword evidence="6" id="KW-1185">Reference proteome</keyword>
<dbReference type="EC" id="2.7.11.1" evidence="1"/>
<proteinExistence type="predicted"/>
<dbReference type="PROSITE" id="PS00109">
    <property type="entry name" value="PROTEIN_KINASE_TYR"/>
    <property type="match status" value="1"/>
</dbReference>
<comment type="caution">
    <text evidence="5">The sequence shown here is derived from an EMBL/GenBank/DDBJ whole genome shotgun (WGS) entry which is preliminary data.</text>
</comment>
<dbReference type="InterPro" id="IPR008266">
    <property type="entry name" value="Tyr_kinase_AS"/>
</dbReference>
<evidence type="ECO:0000256" key="2">
    <source>
        <dbReference type="ARBA" id="ARBA00047899"/>
    </source>
</evidence>
<accession>A0ABQ0GQ12</accession>
<evidence type="ECO:0000313" key="5">
    <source>
        <dbReference type="EMBL" id="GAB1319794.1"/>
    </source>
</evidence>
<evidence type="ECO:0000313" key="6">
    <source>
        <dbReference type="Proteomes" id="UP001628179"/>
    </source>
</evidence>
<dbReference type="GeneID" id="98180746"/>
<dbReference type="InterPro" id="IPR011009">
    <property type="entry name" value="Kinase-like_dom_sf"/>
</dbReference>
<evidence type="ECO:0000256" key="1">
    <source>
        <dbReference type="ARBA" id="ARBA00012513"/>
    </source>
</evidence>
<comment type="catalytic activity">
    <reaction evidence="2">
        <text>L-threonyl-[protein] + ATP = O-phospho-L-threonyl-[protein] + ADP + H(+)</text>
        <dbReference type="Rhea" id="RHEA:46608"/>
        <dbReference type="Rhea" id="RHEA-COMP:11060"/>
        <dbReference type="Rhea" id="RHEA-COMP:11605"/>
        <dbReference type="ChEBI" id="CHEBI:15378"/>
        <dbReference type="ChEBI" id="CHEBI:30013"/>
        <dbReference type="ChEBI" id="CHEBI:30616"/>
        <dbReference type="ChEBI" id="CHEBI:61977"/>
        <dbReference type="ChEBI" id="CHEBI:456216"/>
        <dbReference type="EC" id="2.7.11.1"/>
    </reaction>
</comment>
<gene>
    <name evidence="5" type="ORF">MFIFM68171_10004</name>
</gene>
<feature type="compositionally biased region" description="Polar residues" evidence="4">
    <location>
        <begin position="377"/>
        <end position="386"/>
    </location>
</feature>